<name>A0A5P1RAF8_9GAMM</name>
<protein>
    <submittedName>
        <fullName evidence="1">Uncharacterized protein</fullName>
    </submittedName>
</protein>
<dbReference type="EMBL" id="CP043869">
    <property type="protein sequence ID" value="QEQ96272.1"/>
    <property type="molecule type" value="Genomic_DNA"/>
</dbReference>
<reference evidence="1 2" key="1">
    <citation type="journal article" date="2019" name="Biochem. Eng. J.">
        <title>Metabolic engineering of the marine bacteria Neptunomonas concharum for the production of acetoin and meso-2,3-butanediol from acetate.</title>
        <authorList>
            <person name="Li W."/>
            <person name="Pu N."/>
            <person name="Liu C.-X."/>
            <person name="Yuan Q.-P."/>
            <person name="Li Z.-J."/>
        </authorList>
    </citation>
    <scope>NUCLEOTIDE SEQUENCE [LARGE SCALE GENOMIC DNA]</scope>
    <source>
        <strain evidence="1 2">JCM17730</strain>
    </source>
</reference>
<dbReference type="Proteomes" id="UP000324760">
    <property type="component" value="Chromosome"/>
</dbReference>
<accession>A0A5P1RAF8</accession>
<organism evidence="1 2">
    <name type="scientific">Neptunomonas concharum</name>
    <dbReference type="NCBI Taxonomy" id="1031538"/>
    <lineage>
        <taxon>Bacteria</taxon>
        <taxon>Pseudomonadati</taxon>
        <taxon>Pseudomonadota</taxon>
        <taxon>Gammaproteobacteria</taxon>
        <taxon>Oceanospirillales</taxon>
        <taxon>Oceanospirillaceae</taxon>
        <taxon>Neptunomonas</taxon>
    </lineage>
</organism>
<dbReference type="AlphaFoldDB" id="A0A5P1RAF8"/>
<evidence type="ECO:0000313" key="1">
    <source>
        <dbReference type="EMBL" id="QEQ96272.1"/>
    </source>
</evidence>
<sequence length="107" mass="12407">MMKDRYWYIRGMSGLNQFSELMIPQGHLTSKKLDELLQALVAKYGLSDEEITSCFYRKRCKAYCSLLEIRYDRQNQTRECGEDPYFVASLVDSAGKTIPMPKLKSAH</sequence>
<evidence type="ECO:0000313" key="2">
    <source>
        <dbReference type="Proteomes" id="UP000324760"/>
    </source>
</evidence>
<dbReference type="RefSeq" id="WP_138988652.1">
    <property type="nucleotide sequence ID" value="NZ_CP043869.1"/>
</dbReference>
<gene>
    <name evidence="1" type="ORF">F0U83_05875</name>
</gene>
<keyword evidence="2" id="KW-1185">Reference proteome</keyword>
<proteinExistence type="predicted"/>
<dbReference type="KEGG" id="ncu:F0U83_05875"/>